<gene>
    <name evidence="1" type="ORF">BDN70DRAFT_939060</name>
</gene>
<sequence>MRVSVVDEFIDQLLPIPTNNATMKHLENIVSLCMDDAVAISTGTDPECCARKHSGGLVGELYKDLETIPTGEGGEFGKSYGSCEHATLASDPVSSRSLFTGTAAHDGQ</sequence>
<comment type="caution">
    <text evidence="1">The sequence shown here is derived from an EMBL/GenBank/DDBJ whole genome shotgun (WGS) entry which is preliminary data.</text>
</comment>
<dbReference type="Proteomes" id="UP000807469">
    <property type="component" value="Unassembled WGS sequence"/>
</dbReference>
<organism evidence="1 2">
    <name type="scientific">Pholiota conissans</name>
    <dbReference type="NCBI Taxonomy" id="109636"/>
    <lineage>
        <taxon>Eukaryota</taxon>
        <taxon>Fungi</taxon>
        <taxon>Dikarya</taxon>
        <taxon>Basidiomycota</taxon>
        <taxon>Agaricomycotina</taxon>
        <taxon>Agaricomycetes</taxon>
        <taxon>Agaricomycetidae</taxon>
        <taxon>Agaricales</taxon>
        <taxon>Agaricineae</taxon>
        <taxon>Strophariaceae</taxon>
        <taxon>Pholiota</taxon>
    </lineage>
</organism>
<keyword evidence="2" id="KW-1185">Reference proteome</keyword>
<protein>
    <submittedName>
        <fullName evidence="1">Uncharacterized protein</fullName>
    </submittedName>
</protein>
<dbReference type="AlphaFoldDB" id="A0A9P5YMF1"/>
<evidence type="ECO:0000313" key="1">
    <source>
        <dbReference type="EMBL" id="KAF9471285.1"/>
    </source>
</evidence>
<name>A0A9P5YMF1_9AGAR</name>
<evidence type="ECO:0000313" key="2">
    <source>
        <dbReference type="Proteomes" id="UP000807469"/>
    </source>
</evidence>
<reference evidence="1" key="1">
    <citation type="submission" date="2020-11" db="EMBL/GenBank/DDBJ databases">
        <authorList>
            <consortium name="DOE Joint Genome Institute"/>
            <person name="Ahrendt S."/>
            <person name="Riley R."/>
            <person name="Andreopoulos W."/>
            <person name="Labutti K."/>
            <person name="Pangilinan J."/>
            <person name="Ruiz-Duenas F.J."/>
            <person name="Barrasa J.M."/>
            <person name="Sanchez-Garcia M."/>
            <person name="Camarero S."/>
            <person name="Miyauchi S."/>
            <person name="Serrano A."/>
            <person name="Linde D."/>
            <person name="Babiker R."/>
            <person name="Drula E."/>
            <person name="Ayuso-Fernandez I."/>
            <person name="Pacheco R."/>
            <person name="Padilla G."/>
            <person name="Ferreira P."/>
            <person name="Barriuso J."/>
            <person name="Kellner H."/>
            <person name="Castanera R."/>
            <person name="Alfaro M."/>
            <person name="Ramirez L."/>
            <person name="Pisabarro A.G."/>
            <person name="Kuo A."/>
            <person name="Tritt A."/>
            <person name="Lipzen A."/>
            <person name="He G."/>
            <person name="Yan M."/>
            <person name="Ng V."/>
            <person name="Cullen D."/>
            <person name="Martin F."/>
            <person name="Rosso M.-N."/>
            <person name="Henrissat B."/>
            <person name="Hibbett D."/>
            <person name="Martinez A.T."/>
            <person name="Grigoriev I.V."/>
        </authorList>
    </citation>
    <scope>NUCLEOTIDE SEQUENCE</scope>
    <source>
        <strain evidence="1">CIRM-BRFM 674</strain>
    </source>
</reference>
<dbReference type="EMBL" id="MU155717">
    <property type="protein sequence ID" value="KAF9471285.1"/>
    <property type="molecule type" value="Genomic_DNA"/>
</dbReference>
<proteinExistence type="predicted"/>
<accession>A0A9P5YMF1</accession>